<keyword evidence="11" id="KW-0503">Monooxygenase</keyword>
<keyword evidence="10" id="KW-0408">Iron</keyword>
<dbReference type="AlphaFoldDB" id="A0A1C7MF06"/>
<dbReference type="GO" id="GO:0005506">
    <property type="term" value="F:iron ion binding"/>
    <property type="evidence" value="ECO:0007669"/>
    <property type="project" value="InterPro"/>
</dbReference>
<keyword evidence="7" id="KW-0479">Metal-binding</keyword>
<dbReference type="SUPFAM" id="SSF48264">
    <property type="entry name" value="Cytochrome P450"/>
    <property type="match status" value="1"/>
</dbReference>
<dbReference type="InterPro" id="IPR050364">
    <property type="entry name" value="Cytochrome_P450_fung"/>
</dbReference>
<gene>
    <name evidence="13" type="primary">ordA_35</name>
    <name evidence="13" type="ORF">A0H81_05668</name>
</gene>
<evidence type="ECO:0000313" key="13">
    <source>
        <dbReference type="EMBL" id="OBZ74966.1"/>
    </source>
</evidence>
<dbReference type="InterPro" id="IPR002401">
    <property type="entry name" value="Cyt_P450_E_grp-I"/>
</dbReference>
<dbReference type="PRINTS" id="PR00463">
    <property type="entry name" value="EP450I"/>
</dbReference>
<organism evidence="13 14">
    <name type="scientific">Grifola frondosa</name>
    <name type="common">Maitake</name>
    <name type="synonym">Polyporus frondosus</name>
    <dbReference type="NCBI Taxonomy" id="5627"/>
    <lineage>
        <taxon>Eukaryota</taxon>
        <taxon>Fungi</taxon>
        <taxon>Dikarya</taxon>
        <taxon>Basidiomycota</taxon>
        <taxon>Agaricomycotina</taxon>
        <taxon>Agaricomycetes</taxon>
        <taxon>Polyporales</taxon>
        <taxon>Grifolaceae</taxon>
        <taxon>Grifola</taxon>
    </lineage>
</organism>
<keyword evidence="14" id="KW-1185">Reference proteome</keyword>
<dbReference type="Gene3D" id="1.10.630.10">
    <property type="entry name" value="Cytochrome P450"/>
    <property type="match status" value="1"/>
</dbReference>
<keyword evidence="9" id="KW-0560">Oxidoreductase</keyword>
<proteinExistence type="inferred from homology"/>
<accession>A0A1C7MF06</accession>
<dbReference type="OrthoDB" id="1470350at2759"/>
<comment type="subcellular location">
    <subcellularLocation>
        <location evidence="2">Membrane</location>
    </subcellularLocation>
</comment>
<dbReference type="InterPro" id="IPR001128">
    <property type="entry name" value="Cyt_P450"/>
</dbReference>
<dbReference type="OMA" id="RWVSIAP"/>
<dbReference type="GO" id="GO:0020037">
    <property type="term" value="F:heme binding"/>
    <property type="evidence" value="ECO:0007669"/>
    <property type="project" value="InterPro"/>
</dbReference>
<evidence type="ECO:0000256" key="6">
    <source>
        <dbReference type="ARBA" id="ARBA00022692"/>
    </source>
</evidence>
<dbReference type="EMBL" id="LUGG01000005">
    <property type="protein sequence ID" value="OBZ74966.1"/>
    <property type="molecule type" value="Genomic_DNA"/>
</dbReference>
<evidence type="ECO:0000256" key="12">
    <source>
        <dbReference type="ARBA" id="ARBA00023136"/>
    </source>
</evidence>
<evidence type="ECO:0000313" key="14">
    <source>
        <dbReference type="Proteomes" id="UP000092993"/>
    </source>
</evidence>
<comment type="similarity">
    <text evidence="4">Belongs to the cytochrome P450 family.</text>
</comment>
<evidence type="ECO:0000256" key="1">
    <source>
        <dbReference type="ARBA" id="ARBA00001971"/>
    </source>
</evidence>
<evidence type="ECO:0000256" key="10">
    <source>
        <dbReference type="ARBA" id="ARBA00023004"/>
    </source>
</evidence>
<evidence type="ECO:0000256" key="9">
    <source>
        <dbReference type="ARBA" id="ARBA00023002"/>
    </source>
</evidence>
<keyword evidence="12" id="KW-0472">Membrane</keyword>
<dbReference type="GO" id="GO:0016020">
    <property type="term" value="C:membrane"/>
    <property type="evidence" value="ECO:0007669"/>
    <property type="project" value="UniProtKB-SubCell"/>
</dbReference>
<name>A0A1C7MF06_GRIFR</name>
<keyword evidence="5" id="KW-0349">Heme</keyword>
<protein>
    <submittedName>
        <fullName evidence="13">O-methylsterigmatocystin oxidoreductase</fullName>
    </submittedName>
</protein>
<dbReference type="GO" id="GO:0004497">
    <property type="term" value="F:monooxygenase activity"/>
    <property type="evidence" value="ECO:0007669"/>
    <property type="project" value="UniProtKB-KW"/>
</dbReference>
<evidence type="ECO:0000256" key="3">
    <source>
        <dbReference type="ARBA" id="ARBA00005179"/>
    </source>
</evidence>
<evidence type="ECO:0000256" key="7">
    <source>
        <dbReference type="ARBA" id="ARBA00022723"/>
    </source>
</evidence>
<comment type="pathway">
    <text evidence="3">Secondary metabolite biosynthesis.</text>
</comment>
<dbReference type="PANTHER" id="PTHR46300">
    <property type="entry name" value="P450, PUTATIVE (EUROFUNG)-RELATED-RELATED"/>
    <property type="match status" value="1"/>
</dbReference>
<dbReference type="Pfam" id="PF00067">
    <property type="entry name" value="p450"/>
    <property type="match status" value="1"/>
</dbReference>
<evidence type="ECO:0000256" key="5">
    <source>
        <dbReference type="ARBA" id="ARBA00022617"/>
    </source>
</evidence>
<reference evidence="13 14" key="1">
    <citation type="submission" date="2016-03" db="EMBL/GenBank/DDBJ databases">
        <title>Whole genome sequencing of Grifola frondosa 9006-11.</title>
        <authorList>
            <person name="Min B."/>
            <person name="Park H."/>
            <person name="Kim J.-G."/>
            <person name="Cho H."/>
            <person name="Oh Y.-L."/>
            <person name="Kong W.-S."/>
            <person name="Choi I.-G."/>
        </authorList>
    </citation>
    <scope>NUCLEOTIDE SEQUENCE [LARGE SCALE GENOMIC DNA]</scope>
    <source>
        <strain evidence="13 14">9006-11</strain>
    </source>
</reference>
<sequence>MHSPPGPTGLPFLGNLLQIPTDQPWVYFSDLSKKYGEIVQLSVLGQTLIILNSFEAADALFIKSANKYANKPVRSMADLSGFNATLPFMDPCPAFNSAREQFHAELGPHPMTKYHPDLESASQRFVQWLASNLSCQKLEEGIDRSLGQLFLRVATGYRAHDDDPILSRINGVANFAAHILGGTYDKLDQLPFLKHLPRWAPGAGPLRLAAKWKKQLAQTADDTVKLAQDSLKDDSSNTSFMGDVLNAKPEEANDEQFKMVAVSITAGGMLALESAHLSLLYTMSRFPEVQQRAQAELDSVLSGRPPTIADRPNLPYTDAVVSEILRWVPIAPLIGRQVMEDDEYNGFRIPKGATIMVNNWAISRDPNVYADPLEFRPERFLEKGEDGKPSVLSPATWAKGAACRLETVKCTLAPRTTDAS</sequence>
<comment type="cofactor">
    <cofactor evidence="1">
        <name>heme</name>
        <dbReference type="ChEBI" id="CHEBI:30413"/>
    </cofactor>
</comment>
<evidence type="ECO:0000256" key="4">
    <source>
        <dbReference type="ARBA" id="ARBA00010617"/>
    </source>
</evidence>
<evidence type="ECO:0000256" key="11">
    <source>
        <dbReference type="ARBA" id="ARBA00023033"/>
    </source>
</evidence>
<dbReference type="STRING" id="5627.A0A1C7MF06"/>
<dbReference type="GO" id="GO:0016705">
    <property type="term" value="F:oxidoreductase activity, acting on paired donors, with incorporation or reduction of molecular oxygen"/>
    <property type="evidence" value="ECO:0007669"/>
    <property type="project" value="InterPro"/>
</dbReference>
<comment type="caution">
    <text evidence="13">The sequence shown here is derived from an EMBL/GenBank/DDBJ whole genome shotgun (WGS) entry which is preliminary data.</text>
</comment>
<evidence type="ECO:0000256" key="8">
    <source>
        <dbReference type="ARBA" id="ARBA00022989"/>
    </source>
</evidence>
<dbReference type="InterPro" id="IPR036396">
    <property type="entry name" value="Cyt_P450_sf"/>
</dbReference>
<evidence type="ECO:0000256" key="2">
    <source>
        <dbReference type="ARBA" id="ARBA00004370"/>
    </source>
</evidence>
<dbReference type="Proteomes" id="UP000092993">
    <property type="component" value="Unassembled WGS sequence"/>
</dbReference>
<keyword evidence="6" id="KW-0812">Transmembrane</keyword>
<keyword evidence="8" id="KW-1133">Transmembrane helix</keyword>